<protein>
    <submittedName>
        <fullName evidence="1">Uncharacterized protein</fullName>
    </submittedName>
</protein>
<dbReference type="OrthoDB" id="10418391at2759"/>
<reference evidence="1 2" key="1">
    <citation type="journal article" date="2018" name="BMC Genomics">
        <title>Genomic comparison of Trypanosoma conorhini and Trypanosoma rangeli to Trypanosoma cruzi strains of high and low virulence.</title>
        <authorList>
            <person name="Bradwell K.R."/>
            <person name="Koparde V.N."/>
            <person name="Matveyev A.V."/>
            <person name="Serrano M.G."/>
            <person name="Alves J.M."/>
            <person name="Parikh H."/>
            <person name="Huang B."/>
            <person name="Lee V."/>
            <person name="Espinosa-Alvarez O."/>
            <person name="Ortiz P.A."/>
            <person name="Costa-Martins A.G."/>
            <person name="Teixeira M.M."/>
            <person name="Buck G.A."/>
        </authorList>
    </citation>
    <scope>NUCLEOTIDE SEQUENCE [LARGE SCALE GENOMIC DNA]</scope>
    <source>
        <strain evidence="1 2">025E</strain>
    </source>
</reference>
<dbReference type="GeneID" id="40319733"/>
<dbReference type="AlphaFoldDB" id="A0A3R7KQW7"/>
<name>A0A3R7KQW7_9TRYP</name>
<evidence type="ECO:0000313" key="2">
    <source>
        <dbReference type="Proteomes" id="UP000284403"/>
    </source>
</evidence>
<evidence type="ECO:0000313" key="1">
    <source>
        <dbReference type="EMBL" id="RNF13571.1"/>
    </source>
</evidence>
<keyword evidence="2" id="KW-1185">Reference proteome</keyword>
<comment type="caution">
    <text evidence="1">The sequence shown here is derived from an EMBL/GenBank/DDBJ whole genome shotgun (WGS) entry which is preliminary data.</text>
</comment>
<dbReference type="Proteomes" id="UP000284403">
    <property type="component" value="Unassembled WGS sequence"/>
</dbReference>
<gene>
    <name evidence="1" type="ORF">Tco025E_06122</name>
</gene>
<sequence>MLADAKEPPVSFIAVNCDLSRTPAKQHNFRCALISEMIRVLYEDMHLTKSWGTGRVLLLGSFKSPPDSPPYDYLTRLYEANETKFQLRVTRSEGDPVMIRAGSASCVVRRWCFIAVCANHFQLHRLTRIVIDARSGSLDNVRELELATLHDDANLPGVVKREAKTLTLAFAPPCEVTGPLRHFRLAWREYREDASSPLLEIGSKQHPISLYGLPHRYNNTEEMERTSPLFRSAYATCRHQQAHCGMKELLSKHAELRSVLAPLDHTTSTLCTWQLVQPDLKGDCVSFCSSGCGSSLSPFGESSILEPQFTVFFPIIASLRTSSIPPREAKAGAESEAEAEAEEEFVCGTHDYILYTASSFHCEEVGRLPSLEDVCAGWFKPIKDGPALSSHLLLSCTLTVKA</sequence>
<accession>A0A3R7KQW7</accession>
<dbReference type="EMBL" id="MKKU01000399">
    <property type="protein sequence ID" value="RNF13571.1"/>
    <property type="molecule type" value="Genomic_DNA"/>
</dbReference>
<organism evidence="1 2">
    <name type="scientific">Trypanosoma conorhini</name>
    <dbReference type="NCBI Taxonomy" id="83891"/>
    <lineage>
        <taxon>Eukaryota</taxon>
        <taxon>Discoba</taxon>
        <taxon>Euglenozoa</taxon>
        <taxon>Kinetoplastea</taxon>
        <taxon>Metakinetoplastina</taxon>
        <taxon>Trypanosomatida</taxon>
        <taxon>Trypanosomatidae</taxon>
        <taxon>Trypanosoma</taxon>
    </lineage>
</organism>
<proteinExistence type="predicted"/>
<dbReference type="RefSeq" id="XP_029226857.1">
    <property type="nucleotide sequence ID" value="XM_029373011.1"/>
</dbReference>